<evidence type="ECO:0000313" key="7">
    <source>
        <dbReference type="Ensembl" id="ENSSMRP00000013938.1"/>
    </source>
</evidence>
<dbReference type="GeneTree" id="ENSGT00940000162605"/>
<dbReference type="Pfam" id="PF15037">
    <property type="entry name" value="IL17_R_N"/>
    <property type="match status" value="1"/>
</dbReference>
<keyword evidence="4" id="KW-1133">Transmembrane helix</keyword>
<dbReference type="InterPro" id="IPR027841">
    <property type="entry name" value="IL-17_rcpt_C/E_N"/>
</dbReference>
<evidence type="ECO:0000256" key="2">
    <source>
        <dbReference type="ARBA" id="ARBA00022475"/>
    </source>
</evidence>
<sequence>MLFRVQIFAIFWGLYGCQHIARIEECGLTCSQGFVCKLQEFASILNSFCNPAPVSLSPTTLRSMKLWTAMKCTEQNRCSLYLSIKGTLQLDDNVHGVELCSLSVATQKTQCVEVKISKSKQAKLTGRKVKVQYDCFEVSVGQKLHVSMRTIPNYCGNQRNQDYLVEDCRNSDVGKNIPVCFATRMTYALDKGRKNILVNVFDVVQGTDYYARLCHQWFVCEDAGPVTLIQEKDLGKPISLQYHQLLPCLCIEAWPAISDARRVQFCPFKNNTKALWENIIYNPVTQTLAWEAACPIHVTVSLCQQMKTNDQCVDLENSSQIAQEKVKYPRVDAHPRLCMKFTTKHNVWIRCPFAHRKSGAWRMSLSLVDEHIEVSFMTHTAEAQFSVLVCNRTEGSSCNSSSRYQPASVGDLSSKSINISGKACGSNICIQGWRTDVDYSIPSYVCDLPCTSSSLSQEHDKNPLSILSLAAFLSILVTLMALLGYKLLSAFHKKRLIKRNAVHNKMLRTKSISSLH</sequence>
<dbReference type="PROSITE" id="PS51257">
    <property type="entry name" value="PROKAR_LIPOPROTEIN"/>
    <property type="match status" value="1"/>
</dbReference>
<reference evidence="7" key="1">
    <citation type="submission" date="2025-08" db="UniProtKB">
        <authorList>
            <consortium name="Ensembl"/>
        </authorList>
    </citation>
    <scope>IDENTIFICATION</scope>
</reference>
<dbReference type="InterPro" id="IPR039465">
    <property type="entry name" value="IL-17_rcpt-like"/>
</dbReference>
<proteinExistence type="predicted"/>
<reference evidence="7" key="2">
    <citation type="submission" date="2025-09" db="UniProtKB">
        <authorList>
            <consortium name="Ensembl"/>
        </authorList>
    </citation>
    <scope>IDENTIFICATION</scope>
</reference>
<evidence type="ECO:0000259" key="6">
    <source>
        <dbReference type="Pfam" id="PF15037"/>
    </source>
</evidence>
<keyword evidence="2" id="KW-1003">Cell membrane</keyword>
<dbReference type="GO" id="GO:0030368">
    <property type="term" value="F:interleukin-17 receptor activity"/>
    <property type="evidence" value="ECO:0007669"/>
    <property type="project" value="InterPro"/>
</dbReference>
<feature type="chain" id="PRO_5034346342" evidence="5">
    <location>
        <begin position="18"/>
        <end position="516"/>
    </location>
</feature>
<dbReference type="InterPro" id="IPR038683">
    <property type="entry name" value="IL17RA/B_FnIII-like_1_sf"/>
</dbReference>
<dbReference type="PANTHER" id="PTHR15583:SF10">
    <property type="entry name" value="INTERLEUKIN-17 RECEPTOR E-LIKE-RELATED"/>
    <property type="match status" value="1"/>
</dbReference>
<organism evidence="7 8">
    <name type="scientific">Salvator merianae</name>
    <name type="common">Argentine black and white tegu</name>
    <name type="synonym">Tupinambis merianae</name>
    <dbReference type="NCBI Taxonomy" id="96440"/>
    <lineage>
        <taxon>Eukaryota</taxon>
        <taxon>Metazoa</taxon>
        <taxon>Chordata</taxon>
        <taxon>Craniata</taxon>
        <taxon>Vertebrata</taxon>
        <taxon>Euteleostomi</taxon>
        <taxon>Lepidosauria</taxon>
        <taxon>Squamata</taxon>
        <taxon>Bifurcata</taxon>
        <taxon>Unidentata</taxon>
        <taxon>Episquamata</taxon>
        <taxon>Laterata</taxon>
        <taxon>Teiioidea</taxon>
        <taxon>Teiidae</taxon>
        <taxon>Salvator</taxon>
    </lineage>
</organism>
<feature type="transmembrane region" description="Helical" evidence="4">
    <location>
        <begin position="464"/>
        <end position="488"/>
    </location>
</feature>
<keyword evidence="3 5" id="KW-0732">Signal</keyword>
<accession>A0A8D0BPF8</accession>
<keyword evidence="4" id="KW-0812">Transmembrane</keyword>
<keyword evidence="4" id="KW-0472">Membrane</keyword>
<evidence type="ECO:0000256" key="5">
    <source>
        <dbReference type="SAM" id="SignalP"/>
    </source>
</evidence>
<name>A0A8D0BPF8_SALMN</name>
<protein>
    <submittedName>
        <fullName evidence="7">Interleukin 17 receptor E like</fullName>
    </submittedName>
</protein>
<dbReference type="Proteomes" id="UP000694421">
    <property type="component" value="Unplaced"/>
</dbReference>
<feature type="domain" description="Interleukin-17 receptor C/E N-terminal" evidence="6">
    <location>
        <begin position="106"/>
        <end position="437"/>
    </location>
</feature>
<evidence type="ECO:0000256" key="4">
    <source>
        <dbReference type="SAM" id="Phobius"/>
    </source>
</evidence>
<dbReference type="Ensembl" id="ENSSMRT00000016228.1">
    <property type="protein sequence ID" value="ENSSMRP00000013938.1"/>
    <property type="gene ID" value="ENSSMRG00000010841.1"/>
</dbReference>
<feature type="signal peptide" evidence="5">
    <location>
        <begin position="1"/>
        <end position="17"/>
    </location>
</feature>
<evidence type="ECO:0000256" key="3">
    <source>
        <dbReference type="ARBA" id="ARBA00022729"/>
    </source>
</evidence>
<evidence type="ECO:0000313" key="8">
    <source>
        <dbReference type="Proteomes" id="UP000694421"/>
    </source>
</evidence>
<dbReference type="OMA" id="CSQGLQC"/>
<dbReference type="Gene3D" id="2.60.40.2160">
    <property type="entry name" value="Interleukin-17 receptor A/B, fibronectin-III-like domain 1"/>
    <property type="match status" value="1"/>
</dbReference>
<evidence type="ECO:0000256" key="1">
    <source>
        <dbReference type="ARBA" id="ARBA00004251"/>
    </source>
</evidence>
<keyword evidence="8" id="KW-1185">Reference proteome</keyword>
<comment type="subcellular location">
    <subcellularLocation>
        <location evidence="1">Cell membrane</location>
        <topology evidence="1">Single-pass type I membrane protein</topology>
    </subcellularLocation>
</comment>
<dbReference type="AlphaFoldDB" id="A0A8D0BPF8"/>
<dbReference type="PANTHER" id="PTHR15583">
    <property type="entry name" value="INTERLEUKIN-17 RECEPTOR"/>
    <property type="match status" value="1"/>
</dbReference>
<dbReference type="GO" id="GO:0005886">
    <property type="term" value="C:plasma membrane"/>
    <property type="evidence" value="ECO:0007669"/>
    <property type="project" value="UniProtKB-SubCell"/>
</dbReference>